<evidence type="ECO:0000256" key="1">
    <source>
        <dbReference type="ARBA" id="ARBA00001933"/>
    </source>
</evidence>
<dbReference type="PANTHER" id="PTHR46383:SF2">
    <property type="entry name" value="AMINOTRANSFERASE"/>
    <property type="match status" value="1"/>
</dbReference>
<dbReference type="Pfam" id="PF00155">
    <property type="entry name" value="Aminotran_1_2"/>
    <property type="match status" value="1"/>
</dbReference>
<dbReference type="GO" id="GO:0008483">
    <property type="term" value="F:transaminase activity"/>
    <property type="evidence" value="ECO:0007669"/>
    <property type="project" value="UniProtKB-KW"/>
</dbReference>
<dbReference type="GO" id="GO:0030170">
    <property type="term" value="F:pyridoxal phosphate binding"/>
    <property type="evidence" value="ECO:0007669"/>
    <property type="project" value="InterPro"/>
</dbReference>
<evidence type="ECO:0000256" key="6">
    <source>
        <dbReference type="SAM" id="SignalP"/>
    </source>
</evidence>
<keyword evidence="4" id="KW-0808">Transferase</keyword>
<evidence type="ECO:0000256" key="5">
    <source>
        <dbReference type="ARBA" id="ARBA00022898"/>
    </source>
</evidence>
<evidence type="ECO:0000256" key="3">
    <source>
        <dbReference type="ARBA" id="ARBA00022576"/>
    </source>
</evidence>
<dbReference type="AlphaFoldDB" id="A0A9W7FE04"/>
<dbReference type="GO" id="GO:0006520">
    <property type="term" value="P:amino acid metabolic process"/>
    <property type="evidence" value="ECO:0007669"/>
    <property type="project" value="InterPro"/>
</dbReference>
<dbReference type="OrthoDB" id="7042322at2759"/>
<evidence type="ECO:0000313" key="9">
    <source>
        <dbReference type="Proteomes" id="UP001165122"/>
    </source>
</evidence>
<protein>
    <recommendedName>
        <fullName evidence="7">Aminotransferase class I/classII large domain-containing protein</fullName>
    </recommendedName>
</protein>
<evidence type="ECO:0000256" key="4">
    <source>
        <dbReference type="ARBA" id="ARBA00022679"/>
    </source>
</evidence>
<dbReference type="InterPro" id="IPR050596">
    <property type="entry name" value="AspAT/PAT-like"/>
</dbReference>
<reference evidence="9" key="1">
    <citation type="journal article" date="2023" name="Commun. Biol.">
        <title>Genome analysis of Parmales, the sister group of diatoms, reveals the evolutionary specialization of diatoms from phago-mixotrophs to photoautotrophs.</title>
        <authorList>
            <person name="Ban H."/>
            <person name="Sato S."/>
            <person name="Yoshikawa S."/>
            <person name="Yamada K."/>
            <person name="Nakamura Y."/>
            <person name="Ichinomiya M."/>
            <person name="Sato N."/>
            <person name="Blanc-Mathieu R."/>
            <person name="Endo H."/>
            <person name="Kuwata A."/>
            <person name="Ogata H."/>
        </authorList>
    </citation>
    <scope>NUCLEOTIDE SEQUENCE [LARGE SCALE GENOMIC DNA]</scope>
    <source>
        <strain evidence="9">NIES 3700</strain>
    </source>
</reference>
<keyword evidence="6" id="KW-0732">Signal</keyword>
<dbReference type="CDD" id="cd00609">
    <property type="entry name" value="AAT_like"/>
    <property type="match status" value="1"/>
</dbReference>
<sequence>MINFLRIMLLIMPIAPMCSFTIPLSPLKISTLLSSSGSSDAASSRSSPEICPSFKVMDQVALAVKLESEGKHVCHLEVGQPLKPAPSQVLSAAKDALNDDRLGYTHALGITELREAIARRYSKQYPDVTEPVNPDDIVVVTGSSAGFLLAFTALFDPNDNVAVPSTCYPCYRNILGALAVNCVSLKLNSDYKITAKELREEVERRKNEGKESLKGLILSSPGNPTGATLNKKELYELCRACEELDVRFISDEIYHGIVYDELLNNEATALGCVEGRRSSLVINSFSKYQCMTGWRLGWLVLPEDRSIRDSINRLAQNMYINAPTLSQKAAVALFDDPEVEEELQRRVEEYAKSRKVVLNTLTELELNTPGSIAPADGAFYVYVDLGSKARNDATNLCVRLLKEAGVAITPGSDFEERDMGNELGERRIRFSYAGGVEEVSEGMRRFKEWWPIWEKGE</sequence>
<evidence type="ECO:0000313" key="8">
    <source>
        <dbReference type="EMBL" id="GMI10407.1"/>
    </source>
</evidence>
<comment type="cofactor">
    <cofactor evidence="1">
        <name>pyridoxal 5'-phosphate</name>
        <dbReference type="ChEBI" id="CHEBI:597326"/>
    </cofactor>
</comment>
<dbReference type="InterPro" id="IPR015421">
    <property type="entry name" value="PyrdxlP-dep_Trfase_major"/>
</dbReference>
<accession>A0A9W7FE04</accession>
<feature type="domain" description="Aminotransferase class I/classII large" evidence="7">
    <location>
        <begin position="72"/>
        <end position="438"/>
    </location>
</feature>
<dbReference type="InterPro" id="IPR004839">
    <property type="entry name" value="Aminotransferase_I/II_large"/>
</dbReference>
<evidence type="ECO:0000256" key="2">
    <source>
        <dbReference type="ARBA" id="ARBA00007441"/>
    </source>
</evidence>
<proteinExistence type="inferred from homology"/>
<keyword evidence="9" id="KW-1185">Reference proteome</keyword>
<feature type="signal peptide" evidence="6">
    <location>
        <begin position="1"/>
        <end position="19"/>
    </location>
</feature>
<dbReference type="SUPFAM" id="SSF53383">
    <property type="entry name" value="PLP-dependent transferases"/>
    <property type="match status" value="1"/>
</dbReference>
<dbReference type="Proteomes" id="UP001165122">
    <property type="component" value="Unassembled WGS sequence"/>
</dbReference>
<name>A0A9W7FE04_9STRA</name>
<organism evidence="8 9">
    <name type="scientific">Triparma laevis f. longispina</name>
    <dbReference type="NCBI Taxonomy" id="1714387"/>
    <lineage>
        <taxon>Eukaryota</taxon>
        <taxon>Sar</taxon>
        <taxon>Stramenopiles</taxon>
        <taxon>Ochrophyta</taxon>
        <taxon>Bolidophyceae</taxon>
        <taxon>Parmales</taxon>
        <taxon>Triparmaceae</taxon>
        <taxon>Triparma</taxon>
    </lineage>
</organism>
<gene>
    <name evidence="8" type="ORF">TrLO_g9898</name>
</gene>
<keyword evidence="5" id="KW-0663">Pyridoxal phosphate</keyword>
<dbReference type="InterPro" id="IPR015424">
    <property type="entry name" value="PyrdxlP-dep_Trfase"/>
</dbReference>
<dbReference type="EMBL" id="BRXW01000148">
    <property type="protein sequence ID" value="GMI10407.1"/>
    <property type="molecule type" value="Genomic_DNA"/>
</dbReference>
<comment type="caution">
    <text evidence="8">The sequence shown here is derived from an EMBL/GenBank/DDBJ whole genome shotgun (WGS) entry which is preliminary data.</text>
</comment>
<comment type="similarity">
    <text evidence="2">Belongs to the class-I pyridoxal-phosphate-dependent aminotransferase family.</text>
</comment>
<dbReference type="Gene3D" id="3.40.640.10">
    <property type="entry name" value="Type I PLP-dependent aspartate aminotransferase-like (Major domain)"/>
    <property type="match status" value="1"/>
</dbReference>
<keyword evidence="3" id="KW-0032">Aminotransferase</keyword>
<feature type="chain" id="PRO_5040720267" description="Aminotransferase class I/classII large domain-containing protein" evidence="6">
    <location>
        <begin position="20"/>
        <end position="457"/>
    </location>
</feature>
<evidence type="ECO:0000259" key="7">
    <source>
        <dbReference type="Pfam" id="PF00155"/>
    </source>
</evidence>
<dbReference type="PANTHER" id="PTHR46383">
    <property type="entry name" value="ASPARTATE AMINOTRANSFERASE"/>
    <property type="match status" value="1"/>
</dbReference>